<evidence type="ECO:0000313" key="6">
    <source>
        <dbReference type="EMBL" id="SFV74889.1"/>
    </source>
</evidence>
<accession>A0A1W1D2N1</accession>
<keyword evidence="3" id="KW-0472">Membrane</keyword>
<dbReference type="Gene3D" id="3.40.50.2300">
    <property type="match status" value="1"/>
</dbReference>
<dbReference type="AlphaFoldDB" id="A0A1W1D2N1"/>
<feature type="domain" description="Response regulatory" evidence="4">
    <location>
        <begin position="126"/>
        <end position="243"/>
    </location>
</feature>
<feature type="region of interest" description="Disordered" evidence="2">
    <location>
        <begin position="29"/>
        <end position="111"/>
    </location>
</feature>
<evidence type="ECO:0000256" key="2">
    <source>
        <dbReference type="SAM" id="MobiDB-lite"/>
    </source>
</evidence>
<evidence type="ECO:0000256" key="1">
    <source>
        <dbReference type="ARBA" id="ARBA00022553"/>
    </source>
</evidence>
<dbReference type="PROSITE" id="PS50110">
    <property type="entry name" value="RESPONSE_REGULATORY"/>
    <property type="match status" value="1"/>
</dbReference>
<protein>
    <submittedName>
        <fullName evidence="6">Sensory box histidine kinase/response regulator</fullName>
    </submittedName>
</protein>
<organism evidence="6">
    <name type="scientific">hydrothermal vent metagenome</name>
    <dbReference type="NCBI Taxonomy" id="652676"/>
    <lineage>
        <taxon>unclassified sequences</taxon>
        <taxon>metagenomes</taxon>
        <taxon>ecological metagenomes</taxon>
    </lineage>
</organism>
<evidence type="ECO:0000256" key="3">
    <source>
        <dbReference type="SAM" id="Phobius"/>
    </source>
</evidence>
<dbReference type="PANTHER" id="PTHR45339:SF5">
    <property type="entry name" value="HISTIDINE KINASE"/>
    <property type="match status" value="1"/>
</dbReference>
<proteinExistence type="predicted"/>
<evidence type="ECO:0000259" key="4">
    <source>
        <dbReference type="PROSITE" id="PS50110"/>
    </source>
</evidence>
<gene>
    <name evidence="6" type="ORF">MNB_SM-3-1494</name>
</gene>
<dbReference type="GO" id="GO:0005524">
    <property type="term" value="F:ATP binding"/>
    <property type="evidence" value="ECO:0007669"/>
    <property type="project" value="UniProtKB-KW"/>
</dbReference>
<dbReference type="GO" id="GO:0016301">
    <property type="term" value="F:kinase activity"/>
    <property type="evidence" value="ECO:0007669"/>
    <property type="project" value="UniProtKB-KW"/>
</dbReference>
<reference evidence="6" key="1">
    <citation type="submission" date="2016-10" db="EMBL/GenBank/DDBJ databases">
        <authorList>
            <person name="de Groot N.N."/>
        </authorList>
    </citation>
    <scope>NUCLEOTIDE SEQUENCE</scope>
</reference>
<name>A0A1W1D2N1_9ZZZZ</name>
<sequence length="376" mass="42025">MDTNMLIIAGVGVIVVLGVIFFLIKSKKKEETPQETQTQEQSQQEKDEEKARILEEAKQARLQEAKEARLQKEQAEATSEETAPQQEEDKEEATPSFSLTSTREAREVPPHDKISKEDFAIFKGMRVLVAEDNMINQKVIKGLLGDSGIELVMANDGAIALDILSKDSDFSIVLMDAHMPNIDGFEASRQIRSNPNYNHIVVVALSGDTAADDIKKMVEAGMQEQLEKPLKMDALYDVLYKYADTIGEAQSNEAQEETTTQKEDTSNKLLNTEKGLTTCGGDKEFYVELLNEFASSFEDSRVKLDRFFNNNDFTGADKLLHEIGGVAGNIGAEPLQAHILKMREAIKENNIQACIDMADEYENMLMQTIDEIVDFQ</sequence>
<keyword evidence="1" id="KW-0597">Phosphoprotein</keyword>
<dbReference type="SUPFAM" id="SSF52172">
    <property type="entry name" value="CheY-like"/>
    <property type="match status" value="1"/>
</dbReference>
<evidence type="ECO:0000259" key="5">
    <source>
        <dbReference type="PROSITE" id="PS50894"/>
    </source>
</evidence>
<feature type="compositionally biased region" description="Basic and acidic residues" evidence="2">
    <location>
        <begin position="43"/>
        <end position="75"/>
    </location>
</feature>
<dbReference type="CDD" id="cd17546">
    <property type="entry name" value="REC_hyHK_CKI1_RcsC-like"/>
    <property type="match status" value="1"/>
</dbReference>
<dbReference type="InterPro" id="IPR001789">
    <property type="entry name" value="Sig_transdc_resp-reg_receiver"/>
</dbReference>
<dbReference type="Pfam" id="PF00072">
    <property type="entry name" value="Response_reg"/>
    <property type="match status" value="1"/>
</dbReference>
<dbReference type="Pfam" id="PF01627">
    <property type="entry name" value="Hpt"/>
    <property type="match status" value="1"/>
</dbReference>
<dbReference type="InterPro" id="IPR008207">
    <property type="entry name" value="Sig_transdc_His_kin_Hpt_dom"/>
</dbReference>
<dbReference type="InterPro" id="IPR036641">
    <property type="entry name" value="HPT_dom_sf"/>
</dbReference>
<dbReference type="Gene3D" id="1.20.120.160">
    <property type="entry name" value="HPT domain"/>
    <property type="match status" value="1"/>
</dbReference>
<dbReference type="SMART" id="SM00448">
    <property type="entry name" value="REC"/>
    <property type="match status" value="1"/>
</dbReference>
<keyword evidence="6" id="KW-0418">Kinase</keyword>
<keyword evidence="3" id="KW-0812">Transmembrane</keyword>
<feature type="transmembrane region" description="Helical" evidence="3">
    <location>
        <begin position="6"/>
        <end position="24"/>
    </location>
</feature>
<dbReference type="PROSITE" id="PS50894">
    <property type="entry name" value="HPT"/>
    <property type="match status" value="1"/>
</dbReference>
<dbReference type="EMBL" id="FPHP01000009">
    <property type="protein sequence ID" value="SFV74889.1"/>
    <property type="molecule type" value="Genomic_DNA"/>
</dbReference>
<keyword evidence="3" id="KW-1133">Transmembrane helix</keyword>
<feature type="domain" description="HPt" evidence="5">
    <location>
        <begin position="282"/>
        <end position="376"/>
    </location>
</feature>
<dbReference type="InterPro" id="IPR011006">
    <property type="entry name" value="CheY-like_superfamily"/>
</dbReference>
<dbReference type="GO" id="GO:0005886">
    <property type="term" value="C:plasma membrane"/>
    <property type="evidence" value="ECO:0007669"/>
    <property type="project" value="UniProtKB-SubCell"/>
</dbReference>
<keyword evidence="6" id="KW-0808">Transferase</keyword>
<dbReference type="PANTHER" id="PTHR45339">
    <property type="entry name" value="HYBRID SIGNAL TRANSDUCTION HISTIDINE KINASE J"/>
    <property type="match status" value="1"/>
</dbReference>
<dbReference type="GO" id="GO:0000160">
    <property type="term" value="P:phosphorelay signal transduction system"/>
    <property type="evidence" value="ECO:0007669"/>
    <property type="project" value="InterPro"/>
</dbReference>
<feature type="compositionally biased region" description="Polar residues" evidence="2">
    <location>
        <begin position="76"/>
        <end position="85"/>
    </location>
</feature>
<dbReference type="SUPFAM" id="SSF47226">
    <property type="entry name" value="Histidine-containing phosphotransfer domain, HPT domain"/>
    <property type="match status" value="1"/>
</dbReference>